<reference evidence="4 5" key="1">
    <citation type="submission" date="2014-04" db="EMBL/GenBank/DDBJ databases">
        <title>A new species of microsporidia sheds light on the evolution of extreme parasitism.</title>
        <authorList>
            <person name="Haag K.L."/>
            <person name="James T.Y."/>
            <person name="Larsson R."/>
            <person name="Schaer T.M."/>
            <person name="Refardt D."/>
            <person name="Pombert J.-F."/>
            <person name="Ebert D."/>
        </authorList>
    </citation>
    <scope>NUCLEOTIDE SEQUENCE [LARGE SCALE GENOMIC DNA]</scope>
    <source>
        <strain evidence="4 5">UGP3</strain>
        <tissue evidence="4">Spores</tissue>
    </source>
</reference>
<accession>A0A098VN31</accession>
<dbReference type="GeneID" id="25260906"/>
<dbReference type="AlphaFoldDB" id="A0A098VN31"/>
<feature type="region of interest" description="Disordered" evidence="1">
    <location>
        <begin position="77"/>
        <end position="97"/>
    </location>
</feature>
<dbReference type="RefSeq" id="XP_013236633.1">
    <property type="nucleotide sequence ID" value="XM_013381179.1"/>
</dbReference>
<evidence type="ECO:0000256" key="2">
    <source>
        <dbReference type="SAM" id="SignalP"/>
    </source>
</evidence>
<dbReference type="EMBL" id="JMKJ01000591">
    <property type="protein sequence ID" value="KGG50214.1"/>
    <property type="molecule type" value="Genomic_DNA"/>
</dbReference>
<sequence>MNAKRVFIPLLFGLLFFVAILSAYNPDAQLKKDMLPQEDIKRLLKATQHLLRVAERTGWRPCLEGLMNYFVSKFLPSEDGSNTMEKDFFSRNNDPGL</sequence>
<comment type="caution">
    <text evidence="4">The sequence shown here is derived from an EMBL/GenBank/DDBJ whole genome shotgun (WGS) entry which is preliminary data.</text>
</comment>
<protein>
    <submittedName>
        <fullName evidence="4">Uncharacterized protein</fullName>
    </submittedName>
</protein>
<dbReference type="HOGENOM" id="CLU_2347171_0_0_1"/>
<dbReference type="VEuPathDB" id="MicrosporidiaDB:DI09_80p80"/>
<feature type="chain" id="PRO_5007384937" evidence="2">
    <location>
        <begin position="24"/>
        <end position="97"/>
    </location>
</feature>
<name>A0A098VN31_9MICR</name>
<dbReference type="GeneID" id="25260932"/>
<keyword evidence="2" id="KW-0732">Signal</keyword>
<dbReference type="RefSeq" id="XP_013236656.1">
    <property type="nucleotide sequence ID" value="XM_013381202.1"/>
</dbReference>
<evidence type="ECO:0000313" key="3">
    <source>
        <dbReference type="EMBL" id="KGG50190.1"/>
    </source>
</evidence>
<organism evidence="4 5">
    <name type="scientific">Mitosporidium daphniae</name>
    <dbReference type="NCBI Taxonomy" id="1485682"/>
    <lineage>
        <taxon>Eukaryota</taxon>
        <taxon>Fungi</taxon>
        <taxon>Fungi incertae sedis</taxon>
        <taxon>Microsporidia</taxon>
        <taxon>Mitosporidium</taxon>
    </lineage>
</organism>
<dbReference type="VEuPathDB" id="MicrosporidiaDB:DI09_82p90"/>
<dbReference type="Proteomes" id="UP000029725">
    <property type="component" value="Unassembled WGS sequence"/>
</dbReference>
<evidence type="ECO:0000313" key="5">
    <source>
        <dbReference type="Proteomes" id="UP000029725"/>
    </source>
</evidence>
<dbReference type="EMBL" id="JMKJ01000593">
    <property type="protein sequence ID" value="KGG50190.1"/>
    <property type="molecule type" value="Genomic_DNA"/>
</dbReference>
<proteinExistence type="predicted"/>
<evidence type="ECO:0000256" key="1">
    <source>
        <dbReference type="SAM" id="MobiDB-lite"/>
    </source>
</evidence>
<feature type="signal peptide" evidence="2">
    <location>
        <begin position="1"/>
        <end position="23"/>
    </location>
</feature>
<gene>
    <name evidence="4" type="ORF">DI09_80p80</name>
    <name evidence="3" type="ORF">DI09_82p90</name>
</gene>
<keyword evidence="5" id="KW-1185">Reference proteome</keyword>
<evidence type="ECO:0000313" key="4">
    <source>
        <dbReference type="EMBL" id="KGG50214.1"/>
    </source>
</evidence>